<evidence type="ECO:0000313" key="2">
    <source>
        <dbReference type="Proteomes" id="UP000622797"/>
    </source>
</evidence>
<comment type="caution">
    <text evidence="1">The sequence shown here is derived from an EMBL/GenBank/DDBJ whole genome shotgun (WGS) entry which is preliminary data.</text>
</comment>
<gene>
    <name evidence="1" type="ORF">FSARC_11605</name>
</gene>
<organism evidence="1 2">
    <name type="scientific">Fusarium sarcochroum</name>
    <dbReference type="NCBI Taxonomy" id="1208366"/>
    <lineage>
        <taxon>Eukaryota</taxon>
        <taxon>Fungi</taxon>
        <taxon>Dikarya</taxon>
        <taxon>Ascomycota</taxon>
        <taxon>Pezizomycotina</taxon>
        <taxon>Sordariomycetes</taxon>
        <taxon>Hypocreomycetidae</taxon>
        <taxon>Hypocreales</taxon>
        <taxon>Nectriaceae</taxon>
        <taxon>Fusarium</taxon>
        <taxon>Fusarium lateritium species complex</taxon>
    </lineage>
</organism>
<reference evidence="1" key="1">
    <citation type="journal article" date="2020" name="BMC Genomics">
        <title>Correction to: Identification and distribution of gene clusters required for synthesis of sphingolipid metabolism inhibitors in diverse species of the filamentous fungus Fusarium.</title>
        <authorList>
            <person name="Kim H.S."/>
            <person name="Lohmar J.M."/>
            <person name="Busman M."/>
            <person name="Brown D.W."/>
            <person name="Naumann T.A."/>
            <person name="Divon H.H."/>
            <person name="Lysoe E."/>
            <person name="Uhlig S."/>
            <person name="Proctor R.H."/>
        </authorList>
    </citation>
    <scope>NUCLEOTIDE SEQUENCE</scope>
    <source>
        <strain evidence="1">NRRL 20472</strain>
    </source>
</reference>
<dbReference type="OrthoDB" id="437457at2759"/>
<keyword evidence="2" id="KW-1185">Reference proteome</keyword>
<name>A0A8H4WZM6_9HYPO</name>
<reference evidence="1" key="2">
    <citation type="submission" date="2020-05" db="EMBL/GenBank/DDBJ databases">
        <authorList>
            <person name="Kim H.-S."/>
            <person name="Proctor R.H."/>
            <person name="Brown D.W."/>
        </authorList>
    </citation>
    <scope>NUCLEOTIDE SEQUENCE</scope>
    <source>
        <strain evidence="1">NRRL 20472</strain>
    </source>
</reference>
<dbReference type="AlphaFoldDB" id="A0A8H4WZM6"/>
<dbReference type="Proteomes" id="UP000622797">
    <property type="component" value="Unassembled WGS sequence"/>
</dbReference>
<proteinExistence type="predicted"/>
<sequence length="447" mass="50930">MSDPSPSACMTIPLKDFSTFDANTEFAQDLGPCDSRPSEKHFRILVFPHQASQPEFCWAFVNEKSELVVSHSSIDNWKTQMKDRYEKSDKDPLIVHALSRDYAMEGKIFGHGIRVASWQPANGPIGHLEGFNETIVSLAGTLSSRIYGPLVAFAYNLDSDFNYESMDMSTNDFRHLVDFFHNSDWNPTINNVARYPKKAISGLFIPDPCIPAEAGNHVHDTGAPRGLPVNRRWENSYSRLLCQGVRLGHKSMTIDLLRKSDGIVVFNAFGAKMDPLHLLACDEFMYRNQQSDQSQRVCTKEEFLKFWTELKEGKTKILHQKKEHQDLDFSQAESPHHTTVDAQPVFAEDASQAFLYLRELFQDQEFRRQIHGYEVSLIFDKILQTVRWGIGMKFWQNHLNELYFGLIRGPPAKEKEGGKEDEASQATLETGNALAELAQVSLNMMEK</sequence>
<protein>
    <submittedName>
        <fullName evidence="1">Uncharacterized protein</fullName>
    </submittedName>
</protein>
<accession>A0A8H4WZM6</accession>
<dbReference type="EMBL" id="JABEXW010000756">
    <property type="protein sequence ID" value="KAF4956402.1"/>
    <property type="molecule type" value="Genomic_DNA"/>
</dbReference>
<evidence type="ECO:0000313" key="1">
    <source>
        <dbReference type="EMBL" id="KAF4956402.1"/>
    </source>
</evidence>